<dbReference type="RefSeq" id="WP_262842974.1">
    <property type="nucleotide sequence ID" value="NZ_JANZYP010000014.1"/>
</dbReference>
<protein>
    <submittedName>
        <fullName evidence="2">ABC transporter permease</fullName>
    </submittedName>
</protein>
<keyword evidence="1" id="KW-1133">Transmembrane helix</keyword>
<keyword evidence="1" id="KW-0812">Transmembrane</keyword>
<keyword evidence="3" id="KW-1185">Reference proteome</keyword>
<feature type="transmembrane region" description="Helical" evidence="1">
    <location>
        <begin position="58"/>
        <end position="82"/>
    </location>
</feature>
<feature type="transmembrane region" description="Helical" evidence="1">
    <location>
        <begin position="94"/>
        <end position="116"/>
    </location>
</feature>
<feature type="transmembrane region" description="Helical" evidence="1">
    <location>
        <begin position="375"/>
        <end position="395"/>
    </location>
</feature>
<feature type="transmembrane region" description="Helical" evidence="1">
    <location>
        <begin position="128"/>
        <end position="147"/>
    </location>
</feature>
<keyword evidence="1" id="KW-0472">Membrane</keyword>
<comment type="caution">
    <text evidence="2">The sequence shown here is derived from an EMBL/GenBank/DDBJ whole genome shotgun (WGS) entry which is preliminary data.</text>
</comment>
<name>A0ABV9EJY0_9ACTN</name>
<evidence type="ECO:0000313" key="3">
    <source>
        <dbReference type="Proteomes" id="UP001595891"/>
    </source>
</evidence>
<dbReference type="EMBL" id="JBHSFN010000018">
    <property type="protein sequence ID" value="MFC4589860.1"/>
    <property type="molecule type" value="Genomic_DNA"/>
</dbReference>
<proteinExistence type="predicted"/>
<dbReference type="Proteomes" id="UP001595891">
    <property type="component" value="Unassembled WGS sequence"/>
</dbReference>
<feature type="transmembrane region" description="Helical" evidence="1">
    <location>
        <begin position="407"/>
        <end position="426"/>
    </location>
</feature>
<feature type="transmembrane region" description="Helical" evidence="1">
    <location>
        <begin position="469"/>
        <end position="488"/>
    </location>
</feature>
<sequence>MYDSAYVAAVTALAGALWLFAGGFYVVRVAIARDGATGVGELLAVTPLRTTEYLFGKFLSNLLVLGSMAGVLVGTALVMQVARGESTGVDPVALLAPFVLFTLPVLAAASGCAVLFETVPLLRGGLGNVVWFFLSMTVMIAGQSPSAPLGGLGMNLFAESVKADMAARHIAVRELSLGLMYLDRPPRTFVWSGLDLTWGFAAERLALAVLAGLLAVVPALWFARFDPARRAGRPAPVPVPDAVPIAVPGPVPQAVVPGHDGASGREGTLDHDEAVAGGGGFEVRAVTAPRPGGAAGRLLAGELRILVRGVSRWWWAGVAALTVVGLLAPTEIATGPLLLATSVWPALIWSRLGTQGHENGVGALLGAYPGVRRRVLAEWAAGVVLTAFTGLVPVLRMALAADGPGTAAWAAGTLFIPSLALALGVLGRTHRLFQALYLPLWYMVVNAVAALDYIGAVRAGGRPAGPDPLAVAGVAAVLLATALAVVTFRHARR</sequence>
<accession>A0ABV9EJY0</accession>
<gene>
    <name evidence="2" type="ORF">ACFO8L_27480</name>
</gene>
<reference evidence="3" key="1">
    <citation type="journal article" date="2019" name="Int. J. Syst. Evol. Microbiol.">
        <title>The Global Catalogue of Microorganisms (GCM) 10K type strain sequencing project: providing services to taxonomists for standard genome sequencing and annotation.</title>
        <authorList>
            <consortium name="The Broad Institute Genomics Platform"/>
            <consortium name="The Broad Institute Genome Sequencing Center for Infectious Disease"/>
            <person name="Wu L."/>
            <person name="Ma J."/>
        </authorList>
    </citation>
    <scope>NUCLEOTIDE SEQUENCE [LARGE SCALE GENOMIC DNA]</scope>
    <source>
        <strain evidence="3">CCUG 49560</strain>
    </source>
</reference>
<evidence type="ECO:0000256" key="1">
    <source>
        <dbReference type="SAM" id="Phobius"/>
    </source>
</evidence>
<evidence type="ECO:0000313" key="2">
    <source>
        <dbReference type="EMBL" id="MFC4589860.1"/>
    </source>
</evidence>
<organism evidence="2 3">
    <name type="scientific">Sphaerisporangium corydalis</name>
    <dbReference type="NCBI Taxonomy" id="1441875"/>
    <lineage>
        <taxon>Bacteria</taxon>
        <taxon>Bacillati</taxon>
        <taxon>Actinomycetota</taxon>
        <taxon>Actinomycetes</taxon>
        <taxon>Streptosporangiales</taxon>
        <taxon>Streptosporangiaceae</taxon>
        <taxon>Sphaerisporangium</taxon>
    </lineage>
</organism>
<feature type="transmembrane region" description="Helical" evidence="1">
    <location>
        <begin position="205"/>
        <end position="223"/>
    </location>
</feature>
<feature type="transmembrane region" description="Helical" evidence="1">
    <location>
        <begin position="6"/>
        <end position="27"/>
    </location>
</feature>
<feature type="transmembrane region" description="Helical" evidence="1">
    <location>
        <begin position="438"/>
        <end position="457"/>
    </location>
</feature>